<sequence length="162" mass="17602">MAVLTLAYRRTERVTGTGRVTLSRTGGGADFGAYALLYTTRPVDGEVEAIIAATRPEDTDPAWNLAEPHRYGPRTSETRPLMAWAAALNEAKANDRGNAYADRLAKALLTTAWSTRMVPPPGTVDLPLAAWEIETQHVVPLWHAGHTAVRIGRLITVTAKET</sequence>
<dbReference type="EMBL" id="JAERRK010000025">
    <property type="protein sequence ID" value="MBL1086815.1"/>
    <property type="molecule type" value="Genomic_DNA"/>
</dbReference>
<accession>A0A937JQL1</accession>
<dbReference type="AlphaFoldDB" id="A0A937JQL1"/>
<name>A0A937JQL1_9ACTN</name>
<reference evidence="1" key="1">
    <citation type="submission" date="2021-01" db="EMBL/GenBank/DDBJ databases">
        <title>WGS of actinomycetes isolated from Thailand.</title>
        <authorList>
            <person name="Thawai C."/>
        </authorList>
    </citation>
    <scope>NUCLEOTIDE SEQUENCE</scope>
    <source>
        <strain evidence="1">RCU-197</strain>
    </source>
</reference>
<organism evidence="1 2">
    <name type="scientific">Streptomyces actinomycinicus</name>
    <dbReference type="NCBI Taxonomy" id="1695166"/>
    <lineage>
        <taxon>Bacteria</taxon>
        <taxon>Bacillati</taxon>
        <taxon>Actinomycetota</taxon>
        <taxon>Actinomycetes</taxon>
        <taxon>Kitasatosporales</taxon>
        <taxon>Streptomycetaceae</taxon>
        <taxon>Streptomyces</taxon>
    </lineage>
</organism>
<dbReference type="RefSeq" id="WP_201843365.1">
    <property type="nucleotide sequence ID" value="NZ_JAERRK010000025.1"/>
</dbReference>
<evidence type="ECO:0000313" key="1">
    <source>
        <dbReference type="EMBL" id="MBL1086815.1"/>
    </source>
</evidence>
<keyword evidence="2" id="KW-1185">Reference proteome</keyword>
<gene>
    <name evidence="1" type="ORF">JK359_33460</name>
</gene>
<comment type="caution">
    <text evidence="1">The sequence shown here is derived from an EMBL/GenBank/DDBJ whole genome shotgun (WGS) entry which is preliminary data.</text>
</comment>
<dbReference type="Proteomes" id="UP000661858">
    <property type="component" value="Unassembled WGS sequence"/>
</dbReference>
<protein>
    <submittedName>
        <fullName evidence="1">Uncharacterized protein</fullName>
    </submittedName>
</protein>
<evidence type="ECO:0000313" key="2">
    <source>
        <dbReference type="Proteomes" id="UP000661858"/>
    </source>
</evidence>
<proteinExistence type="predicted"/>